<keyword evidence="3" id="KW-0720">Serine protease</keyword>
<evidence type="ECO:0000256" key="4">
    <source>
        <dbReference type="PROSITE-ProRule" id="PRU01240"/>
    </source>
</evidence>
<keyword evidence="6" id="KW-0812">Transmembrane</keyword>
<accession>A0ABQ8Y3Z3</accession>
<feature type="compositionally biased region" description="Low complexity" evidence="5">
    <location>
        <begin position="419"/>
        <end position="463"/>
    </location>
</feature>
<evidence type="ECO:0000256" key="1">
    <source>
        <dbReference type="ARBA" id="ARBA00022670"/>
    </source>
</evidence>
<gene>
    <name evidence="9" type="ORF">M0813_25167</name>
</gene>
<comment type="similarity">
    <text evidence="4">Belongs to the peptidase S8 family.</text>
</comment>
<evidence type="ECO:0000313" key="10">
    <source>
        <dbReference type="Proteomes" id="UP001150062"/>
    </source>
</evidence>
<dbReference type="InterPro" id="IPR000209">
    <property type="entry name" value="Peptidase_S8/S53_dom"/>
</dbReference>
<evidence type="ECO:0000256" key="6">
    <source>
        <dbReference type="SAM" id="Phobius"/>
    </source>
</evidence>
<dbReference type="EMBL" id="JAOAOG010000226">
    <property type="protein sequence ID" value="KAJ6239285.1"/>
    <property type="molecule type" value="Genomic_DNA"/>
</dbReference>
<dbReference type="Proteomes" id="UP001150062">
    <property type="component" value="Unassembled WGS sequence"/>
</dbReference>
<feature type="chain" id="PRO_5046538380" evidence="7">
    <location>
        <begin position="20"/>
        <end position="508"/>
    </location>
</feature>
<proteinExistence type="inferred from homology"/>
<feature type="signal peptide" evidence="7">
    <location>
        <begin position="1"/>
        <end position="19"/>
    </location>
</feature>
<keyword evidence="10" id="KW-1185">Reference proteome</keyword>
<evidence type="ECO:0000259" key="8">
    <source>
        <dbReference type="Pfam" id="PF00082"/>
    </source>
</evidence>
<evidence type="ECO:0000256" key="7">
    <source>
        <dbReference type="SAM" id="SignalP"/>
    </source>
</evidence>
<dbReference type="Gene3D" id="3.40.50.200">
    <property type="entry name" value="Peptidase S8/S53 domain"/>
    <property type="match status" value="1"/>
</dbReference>
<feature type="transmembrane region" description="Helical" evidence="6">
    <location>
        <begin position="491"/>
        <end position="507"/>
    </location>
</feature>
<dbReference type="InterPro" id="IPR015500">
    <property type="entry name" value="Peptidase_S8_subtilisin-rel"/>
</dbReference>
<dbReference type="PROSITE" id="PS51892">
    <property type="entry name" value="SUBTILASE"/>
    <property type="match status" value="1"/>
</dbReference>
<dbReference type="PROSITE" id="PS00136">
    <property type="entry name" value="SUBTILASE_ASP"/>
    <property type="match status" value="1"/>
</dbReference>
<dbReference type="PRINTS" id="PR00723">
    <property type="entry name" value="SUBTILISIN"/>
</dbReference>
<keyword evidence="2" id="KW-0378">Hydrolase</keyword>
<evidence type="ECO:0000313" key="9">
    <source>
        <dbReference type="EMBL" id="KAJ6239285.1"/>
    </source>
</evidence>
<organism evidence="9 10">
    <name type="scientific">Anaeramoeba flamelloides</name>
    <dbReference type="NCBI Taxonomy" id="1746091"/>
    <lineage>
        <taxon>Eukaryota</taxon>
        <taxon>Metamonada</taxon>
        <taxon>Anaeramoebidae</taxon>
        <taxon>Anaeramoeba</taxon>
    </lineage>
</organism>
<feature type="compositionally biased region" description="Pro residues" evidence="5">
    <location>
        <begin position="406"/>
        <end position="418"/>
    </location>
</feature>
<keyword evidence="7" id="KW-0732">Signal</keyword>
<feature type="domain" description="Peptidase S8/S53" evidence="8">
    <location>
        <begin position="57"/>
        <end position="300"/>
    </location>
</feature>
<evidence type="ECO:0000256" key="2">
    <source>
        <dbReference type="ARBA" id="ARBA00022801"/>
    </source>
</evidence>
<evidence type="ECO:0000256" key="5">
    <source>
        <dbReference type="SAM" id="MobiDB-lite"/>
    </source>
</evidence>
<keyword evidence="6" id="KW-0472">Membrane</keyword>
<dbReference type="SUPFAM" id="SSF52743">
    <property type="entry name" value="Subtilisin-like"/>
    <property type="match status" value="1"/>
</dbReference>
<dbReference type="Pfam" id="PF00082">
    <property type="entry name" value="Peptidase_S8"/>
    <property type="match status" value="1"/>
</dbReference>
<sequence>MNKTFYFFLIFLFVVTIYCEDECSEIKDPLFKKQFHIKTESKYKTNIDKALYACNTGEGVTVGILDSGVFNTHDDLEGNYEQEGSSDYCTGESSFGEASGTINAGLISSGMNNEFCGIGVAPKSKYVSRRVLCENITKESLVKALSEDNYCDYDEELYNALEVGTTEGRGGKGTIYVFPAGGDEGNVNSNLCFPTNQLHSIVVNSIPACDSITKDSHSGASIVVSVPGPVSDVDGCEDQFITSTTNENNQCIEDSTSRKSSAAILSGVIALILENNPQLYWHDVQSILIESANRGILQTTDNEEEWITNSLGIQWHPNYGFGMVDAEKGHQSCKFSPSGTRIPFHYDFKGYQFFLIKNVFTFKGFYLEPIEGEWKLMMDNLNRILDVCSFKLKFHTVVDQTLPSQTPTPVPSSSPPTEPSSSTSPSPSTEPSPSASVSASASASASASPEPSSSQTPLPSTSETEPEPSPSASPEPLISRLGLGSGSLPEFHFALFLLLAFSLIYILF</sequence>
<dbReference type="PANTHER" id="PTHR42884">
    <property type="entry name" value="PROPROTEIN CONVERTASE SUBTILISIN/KEXIN-RELATED"/>
    <property type="match status" value="1"/>
</dbReference>
<protein>
    <submittedName>
        <fullName evidence="9">Proprotein convertase subtilisin/kexin-related</fullName>
    </submittedName>
</protein>
<feature type="region of interest" description="Disordered" evidence="5">
    <location>
        <begin position="401"/>
        <end position="477"/>
    </location>
</feature>
<comment type="caution">
    <text evidence="9">The sequence shown here is derived from an EMBL/GenBank/DDBJ whole genome shotgun (WGS) entry which is preliminary data.</text>
</comment>
<dbReference type="InterPro" id="IPR023827">
    <property type="entry name" value="Peptidase_S8_Asp-AS"/>
</dbReference>
<name>A0ABQ8Y3Z3_9EUKA</name>
<dbReference type="InterPro" id="IPR036852">
    <property type="entry name" value="Peptidase_S8/S53_dom_sf"/>
</dbReference>
<evidence type="ECO:0000256" key="3">
    <source>
        <dbReference type="ARBA" id="ARBA00022825"/>
    </source>
</evidence>
<keyword evidence="6" id="KW-1133">Transmembrane helix</keyword>
<reference evidence="9" key="1">
    <citation type="submission" date="2022-08" db="EMBL/GenBank/DDBJ databases">
        <title>Novel sulfate-reducing endosymbionts in the free-living metamonad Anaeramoeba.</title>
        <authorList>
            <person name="Jerlstrom-Hultqvist J."/>
            <person name="Cepicka I."/>
            <person name="Gallot-Lavallee L."/>
            <person name="Salas-Leiva D."/>
            <person name="Curtis B.A."/>
            <person name="Zahonova K."/>
            <person name="Pipaliya S."/>
            <person name="Dacks J."/>
            <person name="Roger A.J."/>
        </authorList>
    </citation>
    <scope>NUCLEOTIDE SEQUENCE</scope>
    <source>
        <strain evidence="9">Schooner1</strain>
    </source>
</reference>
<keyword evidence="1" id="KW-0645">Protease</keyword>
<comment type="caution">
    <text evidence="4">Lacks conserved residue(s) required for the propagation of feature annotation.</text>
</comment>
<dbReference type="PANTHER" id="PTHR42884:SF14">
    <property type="entry name" value="NEUROENDOCRINE CONVERTASE 1"/>
    <property type="match status" value="1"/>
</dbReference>